<proteinExistence type="predicted"/>
<dbReference type="Proteomes" id="UP001500340">
    <property type="component" value="Unassembled WGS sequence"/>
</dbReference>
<keyword evidence="1" id="KW-0472">Membrane</keyword>
<comment type="caution">
    <text evidence="2">The sequence shown here is derived from an EMBL/GenBank/DDBJ whole genome shotgun (WGS) entry which is preliminary data.</text>
</comment>
<gene>
    <name evidence="2" type="ORF">GCM10008933_16360</name>
</gene>
<dbReference type="EMBL" id="BAAACX010000008">
    <property type="protein sequence ID" value="GAA0386106.1"/>
    <property type="molecule type" value="Genomic_DNA"/>
</dbReference>
<keyword evidence="3" id="KW-1185">Reference proteome</keyword>
<feature type="transmembrane region" description="Helical" evidence="1">
    <location>
        <begin position="15"/>
        <end position="36"/>
    </location>
</feature>
<feature type="transmembrane region" description="Helical" evidence="1">
    <location>
        <begin position="48"/>
        <end position="69"/>
    </location>
</feature>
<evidence type="ECO:0000313" key="2">
    <source>
        <dbReference type="EMBL" id="GAA0386106.1"/>
    </source>
</evidence>
<reference evidence="3" key="1">
    <citation type="journal article" date="2019" name="Int. J. Syst. Evol. Microbiol.">
        <title>The Global Catalogue of Microorganisms (GCM) 10K type strain sequencing project: providing services to taxonomists for standard genome sequencing and annotation.</title>
        <authorList>
            <consortium name="The Broad Institute Genomics Platform"/>
            <consortium name="The Broad Institute Genome Sequencing Center for Infectious Disease"/>
            <person name="Wu L."/>
            <person name="Ma J."/>
        </authorList>
    </citation>
    <scope>NUCLEOTIDE SEQUENCE [LARGE SCALE GENOMIC DNA]</scope>
    <source>
        <strain evidence="3">JCM 12774</strain>
    </source>
</reference>
<feature type="transmembrane region" description="Helical" evidence="1">
    <location>
        <begin position="81"/>
        <end position="102"/>
    </location>
</feature>
<accession>A0ABP3I080</accession>
<keyword evidence="1" id="KW-0812">Transmembrane</keyword>
<protein>
    <submittedName>
        <fullName evidence="2">Uncharacterized protein</fullName>
    </submittedName>
</protein>
<evidence type="ECO:0000313" key="3">
    <source>
        <dbReference type="Proteomes" id="UP001500340"/>
    </source>
</evidence>
<evidence type="ECO:0000256" key="1">
    <source>
        <dbReference type="SAM" id="Phobius"/>
    </source>
</evidence>
<dbReference type="RefSeq" id="WP_343859820.1">
    <property type="nucleotide sequence ID" value="NZ_BAAACX010000008.1"/>
</dbReference>
<name>A0ABP3I080_9BACL</name>
<sequence length="106" mass="11762">MYTYDSFETAGAFTLMRPIFITLLIVSLLLFVIIILPKLREKLANSSLVFGLSLVSLVVSAQLLYYDAIIVDEIGLSRDGVSTILFLVNAIFCIANPILFLMKANK</sequence>
<organism evidence="2 3">
    <name type="scientific">Paenibacillus motobuensis</name>
    <dbReference type="NCBI Taxonomy" id="295324"/>
    <lineage>
        <taxon>Bacteria</taxon>
        <taxon>Bacillati</taxon>
        <taxon>Bacillota</taxon>
        <taxon>Bacilli</taxon>
        <taxon>Bacillales</taxon>
        <taxon>Paenibacillaceae</taxon>
        <taxon>Paenibacillus</taxon>
    </lineage>
</organism>
<keyword evidence="1" id="KW-1133">Transmembrane helix</keyword>